<keyword evidence="1" id="KW-0863">Zinc-finger</keyword>
<dbReference type="InterPro" id="IPR025558">
    <property type="entry name" value="DUF4283"/>
</dbReference>
<protein>
    <recommendedName>
        <fullName evidence="3">CCHC-type domain-containing protein</fullName>
    </recommendedName>
</protein>
<dbReference type="GO" id="GO:0003676">
    <property type="term" value="F:nucleic acid binding"/>
    <property type="evidence" value="ECO:0007669"/>
    <property type="project" value="InterPro"/>
</dbReference>
<dbReference type="AlphaFoldDB" id="A0A9D3VTK0"/>
<dbReference type="PANTHER" id="PTHR31286">
    <property type="entry name" value="GLYCINE-RICH CELL WALL STRUCTURAL PROTEIN 1.8-LIKE"/>
    <property type="match status" value="1"/>
</dbReference>
<feature type="region of interest" description="Disordered" evidence="2">
    <location>
        <begin position="267"/>
        <end position="297"/>
    </location>
</feature>
<feature type="compositionally biased region" description="Polar residues" evidence="2">
    <location>
        <begin position="285"/>
        <end position="297"/>
    </location>
</feature>
<dbReference type="Pfam" id="PF14392">
    <property type="entry name" value="zf-CCHC_4"/>
    <property type="match status" value="1"/>
</dbReference>
<evidence type="ECO:0000256" key="2">
    <source>
        <dbReference type="SAM" id="MobiDB-lite"/>
    </source>
</evidence>
<dbReference type="EMBL" id="JAIQCV010000005">
    <property type="protein sequence ID" value="KAH1097127.1"/>
    <property type="molecule type" value="Genomic_DNA"/>
</dbReference>
<dbReference type="InterPro" id="IPR001878">
    <property type="entry name" value="Znf_CCHC"/>
</dbReference>
<name>A0A9D3VTK0_9ROSI</name>
<dbReference type="PROSITE" id="PS50158">
    <property type="entry name" value="ZF_CCHC"/>
    <property type="match status" value="1"/>
</dbReference>
<comment type="caution">
    <text evidence="4">The sequence shown here is derived from an EMBL/GenBank/DDBJ whole genome shotgun (WGS) entry which is preliminary data.</text>
</comment>
<dbReference type="InterPro" id="IPR025836">
    <property type="entry name" value="Zn_knuckle_CX2CX4HX4C"/>
</dbReference>
<keyword evidence="1" id="KW-0862">Zinc</keyword>
<keyword evidence="1" id="KW-0479">Metal-binding</keyword>
<dbReference type="PANTHER" id="PTHR31286:SF153">
    <property type="entry name" value="DUF4283 DOMAIN PROTEIN"/>
    <property type="match status" value="1"/>
</dbReference>
<keyword evidence="5" id="KW-1185">Reference proteome</keyword>
<dbReference type="GO" id="GO:0008270">
    <property type="term" value="F:zinc ion binding"/>
    <property type="evidence" value="ECO:0007669"/>
    <property type="project" value="UniProtKB-KW"/>
</dbReference>
<proteinExistence type="predicted"/>
<evidence type="ECO:0000259" key="3">
    <source>
        <dbReference type="PROSITE" id="PS50158"/>
    </source>
</evidence>
<dbReference type="OrthoDB" id="1000485at2759"/>
<evidence type="ECO:0000313" key="5">
    <source>
        <dbReference type="Proteomes" id="UP000828251"/>
    </source>
</evidence>
<feature type="compositionally biased region" description="Basic and acidic residues" evidence="2">
    <location>
        <begin position="272"/>
        <end position="284"/>
    </location>
</feature>
<dbReference type="InterPro" id="IPR040256">
    <property type="entry name" value="At4g02000-like"/>
</dbReference>
<evidence type="ECO:0000256" key="1">
    <source>
        <dbReference type="PROSITE-ProRule" id="PRU00047"/>
    </source>
</evidence>
<sequence>MEEELASLSLLDDEEEAFQEEIAVVEPSYQFCLVGRCITDSVVHFPSLRNTMADFWHPIGGVCITDLGDKRYLFQFFHDVDVQRVLSGTPWFFNNHLFILKKIQNDENPLMVDLNSTEFWVQVHELPLGLMFEAMAKQFGAFLGKFLEYDASIPTLGVKKYMRIRVCLDVSAPLRRKKKILIENTVTIYALFKYEKLSLFCFICGKMGHGESYCPFRLRIEPSKIVFGWDLSLRATPKRRNLVTSRWLCETDGARCSDEKMERLNHGSMSVGEKDTRRDFRGDSRNQISNPNLIPLGPTQNQQYFSNGQSNWCNWNNGDSGSDGLVNGPMDLVIEEENDPIANLDGKKRQRVVEGPQAMLGSKAEVGTLAEVAHALAVEGWRRQVFGDWADGVSESVQALATKKILRWNQDC</sequence>
<organism evidence="4 5">
    <name type="scientific">Gossypium stocksii</name>
    <dbReference type="NCBI Taxonomy" id="47602"/>
    <lineage>
        <taxon>Eukaryota</taxon>
        <taxon>Viridiplantae</taxon>
        <taxon>Streptophyta</taxon>
        <taxon>Embryophyta</taxon>
        <taxon>Tracheophyta</taxon>
        <taxon>Spermatophyta</taxon>
        <taxon>Magnoliopsida</taxon>
        <taxon>eudicotyledons</taxon>
        <taxon>Gunneridae</taxon>
        <taxon>Pentapetalae</taxon>
        <taxon>rosids</taxon>
        <taxon>malvids</taxon>
        <taxon>Malvales</taxon>
        <taxon>Malvaceae</taxon>
        <taxon>Malvoideae</taxon>
        <taxon>Gossypium</taxon>
    </lineage>
</organism>
<dbReference type="Pfam" id="PF14111">
    <property type="entry name" value="DUF4283"/>
    <property type="match status" value="1"/>
</dbReference>
<accession>A0A9D3VTK0</accession>
<reference evidence="4 5" key="1">
    <citation type="journal article" date="2021" name="Plant Biotechnol. J.">
        <title>Multi-omics assisted identification of the key and species-specific regulatory components of drought-tolerant mechanisms in Gossypium stocksii.</title>
        <authorList>
            <person name="Yu D."/>
            <person name="Ke L."/>
            <person name="Zhang D."/>
            <person name="Wu Y."/>
            <person name="Sun Y."/>
            <person name="Mei J."/>
            <person name="Sun J."/>
            <person name="Sun Y."/>
        </authorList>
    </citation>
    <scope>NUCLEOTIDE SEQUENCE [LARGE SCALE GENOMIC DNA]</scope>
    <source>
        <strain evidence="5">cv. E1</strain>
        <tissue evidence="4">Leaf</tissue>
    </source>
</reference>
<dbReference type="Proteomes" id="UP000828251">
    <property type="component" value="Unassembled WGS sequence"/>
</dbReference>
<evidence type="ECO:0000313" key="4">
    <source>
        <dbReference type="EMBL" id="KAH1097127.1"/>
    </source>
</evidence>
<gene>
    <name evidence="4" type="ORF">J1N35_014048</name>
</gene>
<feature type="domain" description="CCHC-type" evidence="3">
    <location>
        <begin position="201"/>
        <end position="215"/>
    </location>
</feature>